<dbReference type="SUPFAM" id="SSF47090">
    <property type="entry name" value="PGBD-like"/>
    <property type="match status" value="2"/>
</dbReference>
<feature type="domain" description="Peptidoglycan binding-like" evidence="1">
    <location>
        <begin position="10"/>
        <end position="68"/>
    </location>
</feature>
<accession>A0A9D1L4I6</accession>
<dbReference type="Proteomes" id="UP000824078">
    <property type="component" value="Unassembled WGS sequence"/>
</dbReference>
<gene>
    <name evidence="2" type="ORF">IAD17_06930</name>
</gene>
<dbReference type="EMBL" id="DVMQ01000018">
    <property type="protein sequence ID" value="HIU24639.1"/>
    <property type="molecule type" value="Genomic_DNA"/>
</dbReference>
<feature type="domain" description="Peptidoglycan binding-like" evidence="1">
    <location>
        <begin position="89"/>
        <end position="143"/>
    </location>
</feature>
<name>A0A9D1L4I6_9ACTN</name>
<reference evidence="2" key="2">
    <citation type="journal article" date="2021" name="PeerJ">
        <title>Extensive microbial diversity within the chicken gut microbiome revealed by metagenomics and culture.</title>
        <authorList>
            <person name="Gilroy R."/>
            <person name="Ravi A."/>
            <person name="Getino M."/>
            <person name="Pursley I."/>
            <person name="Horton D.L."/>
            <person name="Alikhan N.F."/>
            <person name="Baker D."/>
            <person name="Gharbi K."/>
            <person name="Hall N."/>
            <person name="Watson M."/>
            <person name="Adriaenssens E.M."/>
            <person name="Foster-Nyarko E."/>
            <person name="Jarju S."/>
            <person name="Secka A."/>
            <person name="Antonio M."/>
            <person name="Oren A."/>
            <person name="Chaudhuri R.R."/>
            <person name="La Ragione R."/>
            <person name="Hildebrand F."/>
            <person name="Pallen M.J."/>
        </authorList>
    </citation>
    <scope>NUCLEOTIDE SEQUENCE</scope>
    <source>
        <strain evidence="2">ChiHjej12B11-29160</strain>
    </source>
</reference>
<dbReference type="Gene3D" id="1.10.101.10">
    <property type="entry name" value="PGBD-like superfamily/PGBD"/>
    <property type="match status" value="2"/>
</dbReference>
<comment type="caution">
    <text evidence="2">The sequence shown here is derived from an EMBL/GenBank/DDBJ whole genome shotgun (WGS) entry which is preliminary data.</text>
</comment>
<proteinExistence type="predicted"/>
<reference evidence="2" key="1">
    <citation type="submission" date="2020-10" db="EMBL/GenBank/DDBJ databases">
        <authorList>
            <person name="Gilroy R."/>
        </authorList>
    </citation>
    <scope>NUCLEOTIDE SEQUENCE</scope>
    <source>
        <strain evidence="2">ChiHjej12B11-29160</strain>
    </source>
</reference>
<evidence type="ECO:0000313" key="2">
    <source>
        <dbReference type="EMBL" id="HIU24639.1"/>
    </source>
</evidence>
<dbReference type="InterPro" id="IPR036366">
    <property type="entry name" value="PGBDSf"/>
</dbReference>
<dbReference type="InterPro" id="IPR036365">
    <property type="entry name" value="PGBD-like_sf"/>
</dbReference>
<organism evidence="2 3">
    <name type="scientific">Candidatus Coprovicinus avistercoris</name>
    <dbReference type="NCBI Taxonomy" id="2840754"/>
    <lineage>
        <taxon>Bacteria</taxon>
        <taxon>Bacillati</taxon>
        <taxon>Actinomycetota</taxon>
        <taxon>Coriobacteriia</taxon>
        <taxon>Coriobacteriales</taxon>
        <taxon>Coriobacteriaceae</taxon>
        <taxon>Coriobacteriaceae incertae sedis</taxon>
        <taxon>Candidatus Coprovicinus</taxon>
    </lineage>
</organism>
<dbReference type="Pfam" id="PF01471">
    <property type="entry name" value="PG_binding_1"/>
    <property type="match status" value="2"/>
</dbReference>
<dbReference type="AlphaFoldDB" id="A0A9D1L4I6"/>
<sequence>MDPIREGASGVAVEDIQDRLKKLGYEISEAEQTACSFGSSTAEAVTRFRLDHDLPLGSEIDSATWAALVDECYELGDRTLYLRLPNLHGNDVRELQTRLNILGFSCGVEDGYYGVHTEAAVKQFQENVGVLADGMAFADTFDAIDRLHHVWGGKPASGPHPQGPMGYARASDVLEDIRLGFAADDPISRNVAGRIWNLAYATTERASVTLIDRLEEANTEDRIVFLISPGERPADCKLANVEIDDPDTLPRRIHTACEASIPKHAPVRLELPVAHSYDGTFSANDAQTLAVMLLDAICGAFSDRI</sequence>
<protein>
    <submittedName>
        <fullName evidence="2">Peptidoglycan-binding protein</fullName>
    </submittedName>
</protein>
<dbReference type="InterPro" id="IPR002477">
    <property type="entry name" value="Peptidoglycan-bd-like"/>
</dbReference>
<evidence type="ECO:0000259" key="1">
    <source>
        <dbReference type="Pfam" id="PF01471"/>
    </source>
</evidence>
<evidence type="ECO:0000313" key="3">
    <source>
        <dbReference type="Proteomes" id="UP000824078"/>
    </source>
</evidence>